<feature type="region of interest" description="Disordered" evidence="1">
    <location>
        <begin position="126"/>
        <end position="145"/>
    </location>
</feature>
<evidence type="ECO:0000313" key="2">
    <source>
        <dbReference type="EMBL" id="EER07054.1"/>
    </source>
</evidence>
<dbReference type="GeneID" id="9059437"/>
<dbReference type="InParanoid" id="C5L898"/>
<proteinExistence type="predicted"/>
<protein>
    <submittedName>
        <fullName evidence="2">Uncharacterized protein</fullName>
    </submittedName>
</protein>
<dbReference type="Proteomes" id="UP000007800">
    <property type="component" value="Unassembled WGS sequence"/>
</dbReference>
<dbReference type="OrthoDB" id="438696at2759"/>
<evidence type="ECO:0000256" key="1">
    <source>
        <dbReference type="SAM" id="MobiDB-lite"/>
    </source>
</evidence>
<reference evidence="2 3" key="1">
    <citation type="submission" date="2008-07" db="EMBL/GenBank/DDBJ databases">
        <authorList>
            <person name="El-Sayed N."/>
            <person name="Caler E."/>
            <person name="Inman J."/>
            <person name="Amedeo P."/>
            <person name="Hass B."/>
            <person name="Wortman J."/>
        </authorList>
    </citation>
    <scope>NUCLEOTIDE SEQUENCE [LARGE SCALE GENOMIC DNA]</scope>
    <source>
        <strain evidence="3">ATCC 50983 / TXsc</strain>
    </source>
</reference>
<accession>C5L898</accession>
<evidence type="ECO:0000313" key="3">
    <source>
        <dbReference type="Proteomes" id="UP000007800"/>
    </source>
</evidence>
<sequence length="757" mass="85311">MTEAELAKVHGKRVSYNVTVVPLSIAGKPQKLDDSEQEQKDTRWHLEDYVYSHRRLTQEVGMFLLQPPEVRQAYRNFAQDVLWRRNDEADLNRLRYELDELEWKEGHKSVVFVQADAMDFLTENVGTPGRASAEQTPAKGPRTSPGNALLLSNFAAASLAYGARKRPLLPKLIGGATLLGWLSVGVLCRSVCLAHNALTRMELKFADSMVHAEDTTKRIEDYNAELEAEVSKNVERKLAKERRARAEEVAAWNARIGSIVDNIEESGLAIIKSSSQGSITETLTPKRILDISAVTADFANRAIGKFDDHIKSNESSVKRFSEFALRRPFSVEMISPVLNERKYFNRHFNRSKATKSLVTATMVMPKALTNEWNLTEAWISGGLHDDREWESVRRAMLVLIFPLDDVDDGIEIFSEDGESLLPHIGVGGILVLGSEPLFDDGRSISRGVATYEDLQKLHEQPSASQQALEEKEVVESAAATFKEEGLVVLKGASAGLSLDEAEHAIEKIEEFSNRALERYMYYYYTAAKRNKTDDEVLGHFYDNPRAQKKSSQRCHRDDPFAGLEGRLVNVSMSIGDVLFTDSRLLHRPTVNTLSTPVPTLELFFAKSDAALERITMLGTSWLVPRKEYQRAVAEQEELERTTEEVDPIPDVSDAQSAEDPSAVDGFEVDGYDAYISRQEEALGQVYDAAKHIMSEKLVEERQKHFEHLAELQLMKAEQTGEQERIRLSDDRIKAMTDYIDQVMRSEPSDHHRSALFC</sequence>
<dbReference type="EMBL" id="GG680063">
    <property type="protein sequence ID" value="EER07054.1"/>
    <property type="molecule type" value="Genomic_DNA"/>
</dbReference>
<feature type="region of interest" description="Disordered" evidence="1">
    <location>
        <begin position="637"/>
        <end position="662"/>
    </location>
</feature>
<keyword evidence="3" id="KW-1185">Reference proteome</keyword>
<dbReference type="AlphaFoldDB" id="C5L898"/>
<dbReference type="SUPFAM" id="SSF51197">
    <property type="entry name" value="Clavaminate synthase-like"/>
    <property type="match status" value="1"/>
</dbReference>
<organism evidence="3">
    <name type="scientific">Perkinsus marinus (strain ATCC 50983 / TXsc)</name>
    <dbReference type="NCBI Taxonomy" id="423536"/>
    <lineage>
        <taxon>Eukaryota</taxon>
        <taxon>Sar</taxon>
        <taxon>Alveolata</taxon>
        <taxon>Perkinsozoa</taxon>
        <taxon>Perkinsea</taxon>
        <taxon>Perkinsida</taxon>
        <taxon>Perkinsidae</taxon>
        <taxon>Perkinsus</taxon>
    </lineage>
</organism>
<gene>
    <name evidence="2" type="ORF">Pmar_PMAR015467</name>
</gene>
<dbReference type="RefSeq" id="XP_002775238.1">
    <property type="nucleotide sequence ID" value="XM_002775192.1"/>
</dbReference>
<name>C5L898_PERM5</name>